<organism evidence="5 6">
    <name type="scientific">Zygotorulaspora mrakii</name>
    <name type="common">Zygosaccharomyces mrakii</name>
    <dbReference type="NCBI Taxonomy" id="42260"/>
    <lineage>
        <taxon>Eukaryota</taxon>
        <taxon>Fungi</taxon>
        <taxon>Dikarya</taxon>
        <taxon>Ascomycota</taxon>
        <taxon>Saccharomycotina</taxon>
        <taxon>Saccharomycetes</taxon>
        <taxon>Saccharomycetales</taxon>
        <taxon>Saccharomycetaceae</taxon>
        <taxon>Zygotorulaspora</taxon>
    </lineage>
</organism>
<dbReference type="InterPro" id="IPR029021">
    <property type="entry name" value="Prot-tyrosine_phosphatase-like"/>
</dbReference>
<dbReference type="Gene3D" id="2.30.29.30">
    <property type="entry name" value="Pleckstrin-homology domain (PH domain)/Phosphotyrosine-binding domain (PTB)"/>
    <property type="match status" value="1"/>
</dbReference>
<dbReference type="PANTHER" id="PTHR10807:SF128">
    <property type="entry name" value="PHOSPHATIDYLINOSITOL-3,5-BISPHOSPHATE 3-PHOSPHATASE"/>
    <property type="match status" value="1"/>
</dbReference>
<name>A0A7H9AZ09_ZYGMR</name>
<dbReference type="InterPro" id="IPR011993">
    <property type="entry name" value="PH-like_dom_sf"/>
</dbReference>
<dbReference type="Proteomes" id="UP000509704">
    <property type="component" value="Chromosome 2"/>
</dbReference>
<dbReference type="GO" id="GO:0005737">
    <property type="term" value="C:cytoplasm"/>
    <property type="evidence" value="ECO:0007669"/>
    <property type="project" value="TreeGrafter"/>
</dbReference>
<dbReference type="GO" id="GO:0004438">
    <property type="term" value="F:phosphatidylinositol-3-phosphate phosphatase activity"/>
    <property type="evidence" value="ECO:0007669"/>
    <property type="project" value="TreeGrafter"/>
</dbReference>
<evidence type="ECO:0000259" key="4">
    <source>
        <dbReference type="PROSITE" id="PS51339"/>
    </source>
</evidence>
<accession>A0A7H9AZ09</accession>
<dbReference type="PANTHER" id="PTHR10807">
    <property type="entry name" value="MYOTUBULARIN-RELATED"/>
    <property type="match status" value="1"/>
</dbReference>
<dbReference type="SUPFAM" id="SSF50729">
    <property type="entry name" value="PH domain-like"/>
    <property type="match status" value="1"/>
</dbReference>
<proteinExistence type="inferred from homology"/>
<evidence type="ECO:0000256" key="3">
    <source>
        <dbReference type="PIRSR" id="PIRSR630564-2"/>
    </source>
</evidence>
<evidence type="ECO:0000313" key="5">
    <source>
        <dbReference type="EMBL" id="QLG71443.1"/>
    </source>
</evidence>
<dbReference type="Pfam" id="PF21098">
    <property type="entry name" value="PH-GRAM_MTMR6-like"/>
    <property type="match status" value="1"/>
</dbReference>
<dbReference type="EMBL" id="CP058605">
    <property type="protein sequence ID" value="QLG71443.1"/>
    <property type="molecule type" value="Genomic_DNA"/>
</dbReference>
<dbReference type="GeneID" id="59235104"/>
<dbReference type="GO" id="GO:0016020">
    <property type="term" value="C:membrane"/>
    <property type="evidence" value="ECO:0007669"/>
    <property type="project" value="TreeGrafter"/>
</dbReference>
<evidence type="ECO:0000256" key="2">
    <source>
        <dbReference type="PIRSR" id="PIRSR630564-1"/>
    </source>
</evidence>
<feature type="active site" description="Phosphocysteine intermediate" evidence="2">
    <location>
        <position position="378"/>
    </location>
</feature>
<dbReference type="SUPFAM" id="SSF52799">
    <property type="entry name" value="(Phosphotyrosine protein) phosphatases II"/>
    <property type="match status" value="1"/>
</dbReference>
<dbReference type="KEGG" id="zmk:HG535_0B04850"/>
<dbReference type="InterPro" id="IPR010569">
    <property type="entry name" value="Myotubularin-like_Pase_dom"/>
</dbReference>
<dbReference type="InterPro" id="IPR016130">
    <property type="entry name" value="Tyr_Pase_AS"/>
</dbReference>
<dbReference type="RefSeq" id="XP_037143171.1">
    <property type="nucleotide sequence ID" value="XM_037287276.1"/>
</dbReference>
<dbReference type="PROSITE" id="PS00383">
    <property type="entry name" value="TYR_PHOSPHATASE_1"/>
    <property type="match status" value="1"/>
</dbReference>
<comment type="similarity">
    <text evidence="1">Belongs to the protein-tyrosine phosphatase family. Non-receptor class myotubularin subfamily.</text>
</comment>
<reference evidence="5 6" key="1">
    <citation type="submission" date="2020-07" db="EMBL/GenBank/DDBJ databases">
        <title>The yeast mating-type switching endonuclease HO is a domesticated member of an unorthodox homing genetic element family.</title>
        <authorList>
            <person name="Coughlan A.Y."/>
            <person name="Lombardi L."/>
            <person name="Braun-Galleani S."/>
            <person name="Martos A.R."/>
            <person name="Galeote V."/>
            <person name="Bigey F."/>
            <person name="Dequin S."/>
            <person name="Byrne K.P."/>
            <person name="Wolfe K.H."/>
        </authorList>
    </citation>
    <scope>NUCLEOTIDE SEQUENCE [LARGE SCALE GENOMIC DNA]</scope>
    <source>
        <strain evidence="5 6">NRRL Y-6702</strain>
    </source>
</reference>
<feature type="domain" description="Myotubularin phosphatase" evidence="4">
    <location>
        <begin position="147"/>
        <end position="623"/>
    </location>
</feature>
<dbReference type="Pfam" id="PF06602">
    <property type="entry name" value="Myotub-related"/>
    <property type="match status" value="1"/>
</dbReference>
<keyword evidence="6" id="KW-1185">Reference proteome</keyword>
<gene>
    <name evidence="5" type="ORF">HG535_0B04850</name>
</gene>
<dbReference type="OrthoDB" id="271628at2759"/>
<dbReference type="InterPro" id="IPR048994">
    <property type="entry name" value="PH-GRAM_MTMR6-9"/>
</dbReference>
<dbReference type="GO" id="GO:0046856">
    <property type="term" value="P:phosphatidylinositol dephosphorylation"/>
    <property type="evidence" value="ECO:0007669"/>
    <property type="project" value="TreeGrafter"/>
</dbReference>
<feature type="binding site" evidence="3">
    <location>
        <begin position="311"/>
        <end position="312"/>
    </location>
    <ligand>
        <name>substrate</name>
    </ligand>
</feature>
<dbReference type="InterPro" id="IPR030564">
    <property type="entry name" value="Myotubularin"/>
</dbReference>
<evidence type="ECO:0000313" key="6">
    <source>
        <dbReference type="Proteomes" id="UP000509704"/>
    </source>
</evidence>
<dbReference type="PROSITE" id="PS51339">
    <property type="entry name" value="PPASE_MYOTUBULARIN"/>
    <property type="match status" value="1"/>
</dbReference>
<dbReference type="AlphaFoldDB" id="A0A7H9AZ09"/>
<feature type="binding site" evidence="3">
    <location>
        <begin position="378"/>
        <end position="384"/>
    </location>
    <ligand>
        <name>substrate</name>
    </ligand>
</feature>
<protein>
    <recommendedName>
        <fullName evidence="4">Myotubularin phosphatase domain-containing protein</fullName>
    </recommendedName>
</protein>
<evidence type="ECO:0000256" key="1">
    <source>
        <dbReference type="ARBA" id="ARBA00007471"/>
    </source>
</evidence>
<sequence length="676" mass="77389">MEYIKIAKVDDVLLHRKGNVIKGSLHLTTHHLIFTSTSLNREFWVSYPTIGSVFKNHGSALLAKMDKMEPSGITNSYTDYYKEEDLWSFTNIKIVGKDYTVFSIDFCDAVEARGVYESLIKLTVLNDITQLYAFIFKPNNAEKNIDSWRIYNVVKEFERQGLNLDFEGGPWRICNINEDYRFSPTYPSKIIVPSQVSDTLLTHAVKYRSQGRIPALTYYYKKTGCTITRSAQPLTGLTKQRSVQDERLASEIFQASRVIATEFATQQKNIIVDARPITNAMAQAALGGGTESMENYNFNKTCSRTFLGIDNIHVMSETLNNVVDNFLVDGDLNIPIDKVLLNSGKSSNWLKYVKLLLSSTDKLTKSIIFNNSNILIHCSDGWDRTAQVCSLVQICLDPYYRTMEGFMVLVEKDWLSFGHRFQERTGVLSSESIFHDNTVGFSGVSNPLSQSNTTDFNSSSTLFGKDGNELSEMESTINISPSSVLNTDIVNKVSEHFKRKKKNRKIMKFTSPIFQQFLDCVYQLLHQNPDLFQYNERFLRRLVYHLYSCQYGTFLYNSEKARVEGDAFIKTRSVWDYFRSRKEEFTNKNYSPEISLKSENDAEVVEDWILPDLQKIQWWSQLYGRKDSEMNGIAVKDDSSHGSITNAMGNDQVKKEVSRSSGIKFPTFGFDFFGKK</sequence>